<feature type="transmembrane region" description="Helical" evidence="3">
    <location>
        <begin position="218"/>
        <end position="238"/>
    </location>
</feature>
<evidence type="ECO:0000256" key="3">
    <source>
        <dbReference type="SAM" id="Phobius"/>
    </source>
</evidence>
<dbReference type="EMBL" id="HACM01010426">
    <property type="protein sequence ID" value="CRZ10868.1"/>
    <property type="molecule type" value="Transcribed_RNA"/>
</dbReference>
<proteinExistence type="predicted"/>
<dbReference type="SMART" id="SM00233">
    <property type="entry name" value="PH"/>
    <property type="match status" value="1"/>
</dbReference>
<dbReference type="CDD" id="cd00821">
    <property type="entry name" value="PH"/>
    <property type="match status" value="1"/>
</dbReference>
<dbReference type="InterPro" id="IPR035969">
    <property type="entry name" value="Rab-GAP_TBC_sf"/>
</dbReference>
<sequence>MAQTSGIWGPFNSPKPSATLNQIKSANFQQALWNGIPNQFPIRSNVWRLARESLGCHTLPLIRPNQKSQLNVEEKIHMELNSEGCFSQIGFTVDDAAVEFILVRQAQRMPLDDYMPGSAQLAALILSETHGDKNEALMTLIALSTRVAGYFSNSHVNLRCDCLALAELIVNELPALADHFHSVSFDVVDLTDMVCVWAGSIFVYAFPRQFVLRMIDLIIVLGTSAIFPVMFGFFSLFANDLTVLYTLDAVFDFLNTVPATLTVRDVDSIFRVAQNLFAQGSKLSKLRSEKDWIKTVDHEGIPVFEAGFFPKSSTSTSTVKVLSAQFESQQSSDSFPRNPNNARPRSSHTSLDGAFFETPQLSNDLQSKLMASETQIKLQASKIERLEKQILLLEGKSIARTLSSVHTSKPSDTEVKSALVKELRSKQESFNTETAEPSLSSVAIRVDSSTSRGQDRFRSFSFSQMNEVFSKIYTLLEFPCVYIEGYLMKLSRAGLFGRQVLNQRWFVLKGCYLTYYKSADHSKPQKDRCMNVRGLSLAAIDDHPKGEFAFTITCRQEQYILFAANSEERNRWMASLQASVTL</sequence>
<dbReference type="InterPro" id="IPR001849">
    <property type="entry name" value="PH_domain"/>
</dbReference>
<feature type="domain" description="PH" evidence="4">
    <location>
        <begin position="480"/>
        <end position="581"/>
    </location>
</feature>
<dbReference type="InterPro" id="IPR050302">
    <property type="entry name" value="Rab_GAP_TBC_domain"/>
</dbReference>
<feature type="compositionally biased region" description="Polar residues" evidence="2">
    <location>
        <begin position="329"/>
        <end position="350"/>
    </location>
</feature>
<evidence type="ECO:0008006" key="7">
    <source>
        <dbReference type="Google" id="ProtNLM"/>
    </source>
</evidence>
<feature type="coiled-coil region" evidence="1">
    <location>
        <begin position="369"/>
        <end position="396"/>
    </location>
</feature>
<dbReference type="AlphaFoldDB" id="A0A0H5R9V0"/>
<dbReference type="Pfam" id="PF00566">
    <property type="entry name" value="RabGAP-TBC"/>
    <property type="match status" value="1"/>
</dbReference>
<evidence type="ECO:0000313" key="6">
    <source>
        <dbReference type="EMBL" id="CRZ10868.1"/>
    </source>
</evidence>
<keyword evidence="1" id="KW-0175">Coiled coil</keyword>
<name>A0A0H5R9V0_9EUKA</name>
<dbReference type="PANTHER" id="PTHR47219:SF9">
    <property type="entry name" value="GTPASE ACTIVATING PROTEIN AND CENTROSOME-ASSOCIATED, ISOFORM B"/>
    <property type="match status" value="1"/>
</dbReference>
<dbReference type="GO" id="GO:0031267">
    <property type="term" value="F:small GTPase binding"/>
    <property type="evidence" value="ECO:0007669"/>
    <property type="project" value="TreeGrafter"/>
</dbReference>
<dbReference type="Gene3D" id="1.10.472.80">
    <property type="entry name" value="Ypt/Rab-GAP domain of gyp1p, domain 3"/>
    <property type="match status" value="1"/>
</dbReference>
<keyword evidence="3" id="KW-1133">Transmembrane helix</keyword>
<evidence type="ECO:0000256" key="1">
    <source>
        <dbReference type="SAM" id="Coils"/>
    </source>
</evidence>
<accession>A0A0H5R9V0</accession>
<keyword evidence="3" id="KW-0812">Transmembrane</keyword>
<reference evidence="6" key="1">
    <citation type="submission" date="2015-04" db="EMBL/GenBank/DDBJ databases">
        <title>The genome sequence of the plant pathogenic Rhizarian Plasmodiophora brassicae reveals insights in its biotrophic life cycle and the origin of chitin synthesis.</title>
        <authorList>
            <person name="Schwelm A."/>
            <person name="Fogelqvist J."/>
            <person name="Knaust A."/>
            <person name="Julke S."/>
            <person name="Lilja T."/>
            <person name="Dhandapani V."/>
            <person name="Bonilla-Rosso G."/>
            <person name="Karlsson M."/>
            <person name="Shevchenko A."/>
            <person name="Choi S.R."/>
            <person name="Kim H.G."/>
            <person name="Park J.Y."/>
            <person name="Lim Y.P."/>
            <person name="Ludwig-Muller J."/>
            <person name="Dixelius C."/>
        </authorList>
    </citation>
    <scope>NUCLEOTIDE SEQUENCE</scope>
    <source>
        <tissue evidence="6">Potato root galls</tissue>
    </source>
</reference>
<dbReference type="GO" id="GO:0005096">
    <property type="term" value="F:GTPase activator activity"/>
    <property type="evidence" value="ECO:0007669"/>
    <property type="project" value="TreeGrafter"/>
</dbReference>
<dbReference type="PROSITE" id="PS50003">
    <property type="entry name" value="PH_DOMAIN"/>
    <property type="match status" value="1"/>
</dbReference>
<evidence type="ECO:0000259" key="5">
    <source>
        <dbReference type="PROSITE" id="PS50086"/>
    </source>
</evidence>
<evidence type="ECO:0000259" key="4">
    <source>
        <dbReference type="PROSITE" id="PS50003"/>
    </source>
</evidence>
<feature type="region of interest" description="Disordered" evidence="2">
    <location>
        <begin position="329"/>
        <end position="353"/>
    </location>
</feature>
<feature type="domain" description="Rab-GAP TBC" evidence="5">
    <location>
        <begin position="37"/>
        <end position="222"/>
    </location>
</feature>
<organism evidence="6">
    <name type="scientific">Spongospora subterranea</name>
    <dbReference type="NCBI Taxonomy" id="70186"/>
    <lineage>
        <taxon>Eukaryota</taxon>
        <taxon>Sar</taxon>
        <taxon>Rhizaria</taxon>
        <taxon>Endomyxa</taxon>
        <taxon>Phytomyxea</taxon>
        <taxon>Plasmodiophorida</taxon>
        <taxon>Plasmodiophoridae</taxon>
        <taxon>Spongospora</taxon>
    </lineage>
</organism>
<keyword evidence="3" id="KW-0472">Membrane</keyword>
<dbReference type="PROSITE" id="PS50086">
    <property type="entry name" value="TBC_RABGAP"/>
    <property type="match status" value="1"/>
</dbReference>
<dbReference type="InterPro" id="IPR011993">
    <property type="entry name" value="PH-like_dom_sf"/>
</dbReference>
<dbReference type="SUPFAM" id="SSF50729">
    <property type="entry name" value="PH domain-like"/>
    <property type="match status" value="1"/>
</dbReference>
<dbReference type="Gene3D" id="2.30.29.30">
    <property type="entry name" value="Pleckstrin-homology domain (PH domain)/Phosphotyrosine-binding domain (PTB)"/>
    <property type="match status" value="1"/>
</dbReference>
<dbReference type="SUPFAM" id="SSF47923">
    <property type="entry name" value="Ypt/Rab-GAP domain of gyp1p"/>
    <property type="match status" value="1"/>
</dbReference>
<protein>
    <recommendedName>
        <fullName evidence="7">PH domain-containing protein</fullName>
    </recommendedName>
</protein>
<dbReference type="Pfam" id="PF00169">
    <property type="entry name" value="PH"/>
    <property type="match status" value="1"/>
</dbReference>
<dbReference type="InterPro" id="IPR000195">
    <property type="entry name" value="Rab-GAP-TBC_dom"/>
</dbReference>
<evidence type="ECO:0000256" key="2">
    <source>
        <dbReference type="SAM" id="MobiDB-lite"/>
    </source>
</evidence>
<dbReference type="PANTHER" id="PTHR47219">
    <property type="entry name" value="RAB GTPASE-ACTIVATING PROTEIN 1-LIKE"/>
    <property type="match status" value="1"/>
</dbReference>
<feature type="transmembrane region" description="Helical" evidence="3">
    <location>
        <begin position="187"/>
        <end position="206"/>
    </location>
</feature>